<comment type="similarity">
    <text evidence="5">Belongs to the DarP family.</text>
</comment>
<gene>
    <name evidence="5" type="primary">darP</name>
    <name evidence="6" type="ORF">BST96_12445</name>
</gene>
<dbReference type="STRING" id="716816.BST96_12445"/>
<evidence type="ECO:0000256" key="4">
    <source>
        <dbReference type="ARBA" id="ARBA00022884"/>
    </source>
</evidence>
<dbReference type="OrthoDB" id="5293604at2"/>
<keyword evidence="7" id="KW-1185">Reference proteome</keyword>
<evidence type="ECO:0000256" key="5">
    <source>
        <dbReference type="HAMAP-Rule" id="MF_00765"/>
    </source>
</evidence>
<comment type="function">
    <text evidence="5">Member of a network of 50S ribosomal subunit biogenesis factors which assembles along the 30S-50S interface, preventing incorrect 23S rRNA structures from forming. Promotes peptidyl transferase center (PTC) maturation.</text>
</comment>
<comment type="subcellular location">
    <subcellularLocation>
        <location evidence="5">Cytoplasm</location>
    </subcellularLocation>
    <text evidence="5">Associates with late stage pre-50S ribosomal subunits.</text>
</comment>
<proteinExistence type="inferred from homology"/>
<organism evidence="6 7">
    <name type="scientific">Oceanicoccus sagamiensis</name>
    <dbReference type="NCBI Taxonomy" id="716816"/>
    <lineage>
        <taxon>Bacteria</taxon>
        <taxon>Pseudomonadati</taxon>
        <taxon>Pseudomonadota</taxon>
        <taxon>Gammaproteobacteria</taxon>
        <taxon>Cellvibrionales</taxon>
        <taxon>Spongiibacteraceae</taxon>
        <taxon>Oceanicoccus</taxon>
    </lineage>
</organism>
<name>A0A1X9NLN7_9GAMM</name>
<dbReference type="CDD" id="cd16331">
    <property type="entry name" value="YjgA-like"/>
    <property type="match status" value="1"/>
</dbReference>
<dbReference type="Proteomes" id="UP000193450">
    <property type="component" value="Chromosome"/>
</dbReference>
<dbReference type="Gene3D" id="1.10.60.30">
    <property type="entry name" value="PSPTO4464-like domains"/>
    <property type="match status" value="2"/>
</dbReference>
<dbReference type="PANTHER" id="PTHR38101">
    <property type="entry name" value="UPF0307 PROTEIN YJGA"/>
    <property type="match status" value="1"/>
</dbReference>
<keyword evidence="2 5" id="KW-0690">Ribosome biogenesis</keyword>
<keyword evidence="4 5" id="KW-0694">RNA-binding</keyword>
<evidence type="ECO:0000313" key="7">
    <source>
        <dbReference type="Proteomes" id="UP000193450"/>
    </source>
</evidence>
<dbReference type="GO" id="GO:0019843">
    <property type="term" value="F:rRNA binding"/>
    <property type="evidence" value="ECO:0007669"/>
    <property type="project" value="UniProtKB-UniRule"/>
</dbReference>
<sequence length="174" mass="20517">MNDQDNFDDNDEEEIIYVSRSEMKRDMLELQALGEAIVKLSKGQLDTIPIEDETLAEAIHTARRIKHREGLRRQMQYIGKLMRKVDTEAMATAYQKLQDGRKEEAREFHELEKWRDHLIASGHKSIEEVMERFPDADRQHLRQIVMQANKELKNKKPPAASRKLFRYLRELSGL</sequence>
<reference evidence="6 7" key="1">
    <citation type="submission" date="2016-11" db="EMBL/GenBank/DDBJ databases">
        <title>Trade-off between light-utilization and light-protection in marine flavobacteria.</title>
        <authorList>
            <person name="Kumagai Y."/>
        </authorList>
    </citation>
    <scope>NUCLEOTIDE SEQUENCE [LARGE SCALE GENOMIC DNA]</scope>
    <source>
        <strain evidence="6 7">NBRC 107125</strain>
    </source>
</reference>
<dbReference type="GO" id="GO:1902626">
    <property type="term" value="P:assembly of large subunit precursor of preribosome"/>
    <property type="evidence" value="ECO:0007669"/>
    <property type="project" value="UniProtKB-UniRule"/>
</dbReference>
<dbReference type="HAMAP" id="MF_00765">
    <property type="entry name" value="DarP"/>
    <property type="match status" value="1"/>
</dbReference>
<keyword evidence="3 5" id="KW-0699">rRNA-binding</keyword>
<protein>
    <recommendedName>
        <fullName evidence="5">Dual-action ribosomal maturation protein DarP</fullName>
    </recommendedName>
    <alternativeName>
        <fullName evidence="5">Large ribosomal subunit assembly factor DarP</fullName>
    </alternativeName>
</protein>
<dbReference type="PANTHER" id="PTHR38101:SF1">
    <property type="entry name" value="UPF0307 PROTEIN YJGA"/>
    <property type="match status" value="1"/>
</dbReference>
<dbReference type="NCBIfam" id="NF003593">
    <property type="entry name" value="PRK05255.1-1"/>
    <property type="match status" value="1"/>
</dbReference>
<dbReference type="Pfam" id="PF04751">
    <property type="entry name" value="DarP"/>
    <property type="match status" value="1"/>
</dbReference>
<dbReference type="InterPro" id="IPR006839">
    <property type="entry name" value="DarP"/>
</dbReference>
<dbReference type="KEGG" id="osg:BST96_12445"/>
<dbReference type="RefSeq" id="WP_085759018.1">
    <property type="nucleotide sequence ID" value="NZ_CP019343.1"/>
</dbReference>
<dbReference type="SUPFAM" id="SSF158710">
    <property type="entry name" value="PSPTO4464-like"/>
    <property type="match status" value="1"/>
</dbReference>
<evidence type="ECO:0000313" key="6">
    <source>
        <dbReference type="EMBL" id="ARN74853.1"/>
    </source>
</evidence>
<evidence type="ECO:0000256" key="3">
    <source>
        <dbReference type="ARBA" id="ARBA00022730"/>
    </source>
</evidence>
<evidence type="ECO:0000256" key="1">
    <source>
        <dbReference type="ARBA" id="ARBA00022490"/>
    </source>
</evidence>
<dbReference type="AlphaFoldDB" id="A0A1X9NLN7"/>
<dbReference type="GO" id="GO:0043022">
    <property type="term" value="F:ribosome binding"/>
    <property type="evidence" value="ECO:0007669"/>
    <property type="project" value="UniProtKB-UniRule"/>
</dbReference>
<evidence type="ECO:0000256" key="2">
    <source>
        <dbReference type="ARBA" id="ARBA00022517"/>
    </source>
</evidence>
<dbReference type="InterPro" id="IPR023153">
    <property type="entry name" value="DarP_sf"/>
</dbReference>
<keyword evidence="1 5" id="KW-0963">Cytoplasm</keyword>
<dbReference type="PIRSF" id="PIRSF016183">
    <property type="entry name" value="UCP016183"/>
    <property type="match status" value="1"/>
</dbReference>
<accession>A0A1X9NLN7</accession>
<dbReference type="EMBL" id="CP019343">
    <property type="protein sequence ID" value="ARN74853.1"/>
    <property type="molecule type" value="Genomic_DNA"/>
</dbReference>
<dbReference type="GO" id="GO:0005829">
    <property type="term" value="C:cytosol"/>
    <property type="evidence" value="ECO:0007669"/>
    <property type="project" value="TreeGrafter"/>
</dbReference>